<sequence>MNSQKIKLFPLENVLPFIHPIDPDSQSYQRMRSAMNKRSFDELMNNPDIQEVLRMLSKV</sequence>
<evidence type="ECO:0000313" key="1">
    <source>
        <dbReference type="EMBL" id="MBS9338006.1"/>
    </source>
</evidence>
<comment type="caution">
    <text evidence="1">The sequence shown here is derived from an EMBL/GenBank/DDBJ whole genome shotgun (WGS) entry which is preliminary data.</text>
</comment>
<accession>A0ABS5QY19</accession>
<dbReference type="RefSeq" id="WP_213822591.1">
    <property type="nucleotide sequence ID" value="NZ_JAAMFL010000012.1"/>
</dbReference>
<organism evidence="1 2">
    <name type="scientific">Fructobacillus parabroussonetiae</name>
    <dbReference type="NCBI Taxonomy" id="2713174"/>
    <lineage>
        <taxon>Bacteria</taxon>
        <taxon>Bacillati</taxon>
        <taxon>Bacillota</taxon>
        <taxon>Bacilli</taxon>
        <taxon>Lactobacillales</taxon>
        <taxon>Lactobacillaceae</taxon>
        <taxon>Fructobacillus</taxon>
    </lineage>
</organism>
<name>A0ABS5QY19_9LACO</name>
<keyword evidence="2" id="KW-1185">Reference proteome</keyword>
<protein>
    <submittedName>
        <fullName evidence="1">Uncharacterized protein</fullName>
    </submittedName>
</protein>
<dbReference type="Proteomes" id="UP001519503">
    <property type="component" value="Unassembled WGS sequence"/>
</dbReference>
<proteinExistence type="predicted"/>
<evidence type="ECO:0000313" key="2">
    <source>
        <dbReference type="Proteomes" id="UP001519503"/>
    </source>
</evidence>
<dbReference type="EMBL" id="JAAMFL010000012">
    <property type="protein sequence ID" value="MBS9338006.1"/>
    <property type="molecule type" value="Genomic_DNA"/>
</dbReference>
<gene>
    <name evidence="1" type="ORF">G6R30_06025</name>
</gene>
<reference evidence="1 2" key="1">
    <citation type="submission" date="2020-02" db="EMBL/GenBank/DDBJ databases">
        <title>Fructobacillus sp. isolated from paper mulberry of Taiwan.</title>
        <authorList>
            <person name="Lin S.-T."/>
        </authorList>
    </citation>
    <scope>NUCLEOTIDE SEQUENCE [LARGE SCALE GENOMIC DNA]</scope>
    <source>
        <strain evidence="1 2">S1-1</strain>
    </source>
</reference>